<evidence type="ECO:0000313" key="3">
    <source>
        <dbReference type="EMBL" id="ORC83642.1"/>
    </source>
</evidence>
<sequence>MRRMLCLLVLMLYCVYGGVMANHLQRKPPLFTEDQAAGYGIGRVYGVHPSSGPITGVPPVGSTGAIPGVPGAIPAVRPGIVGAGAPGVKVPGSLPSGTGAPPGVSAVDQGYKPGKPSGESPAKNHQQHPGVGVPGKVNVTLATQLGISPGTGLSDPTAEKVGVSGFKNDVTPDPGTALNKCLKTSNKSGTVIGGVPGADGVPCVPGVPGNASGKSVALGAGKITGAPTPDPAGGVDAHPTPGVDPKLVKSVNLTAQSQPDGGVGGRPNVNGKPGVGADLKHGVGLNSSHRDTAPEVPFNPPPATSAGNSSEYPGVPEAAINIGNGSSEAGRVRFSRPVTHATDAHSQSNTDSSDTASTQSEANGHQAENTATPAQIESPKNTPTTPTKVTSPAIPTILQPPMPAKSETKPPKKRKADSSSVSPVWVRVPLMILAVLFSATVY</sequence>
<gene>
    <name evidence="3" type="ORF">TM35_000621160</name>
</gene>
<dbReference type="VEuPathDB" id="TriTrypDB:TM35_000621160"/>
<dbReference type="RefSeq" id="XP_028877708.1">
    <property type="nucleotide sequence ID" value="XM_029031002.1"/>
</dbReference>
<name>A0A1X0NFY8_9TRYP</name>
<feature type="chain" id="PRO_5013162722" description="Mucin-associated surface protein (MASP)" evidence="2">
    <location>
        <begin position="22"/>
        <end position="442"/>
    </location>
</feature>
<accession>A0A1X0NFY8</accession>
<dbReference type="EMBL" id="NBCO01000062">
    <property type="protein sequence ID" value="ORC83642.1"/>
    <property type="molecule type" value="Genomic_DNA"/>
</dbReference>
<feature type="compositionally biased region" description="Low complexity" evidence="1">
    <location>
        <begin position="378"/>
        <end position="392"/>
    </location>
</feature>
<dbReference type="AlphaFoldDB" id="A0A1X0NFY8"/>
<evidence type="ECO:0000256" key="2">
    <source>
        <dbReference type="SAM" id="SignalP"/>
    </source>
</evidence>
<organism evidence="3 4">
    <name type="scientific">Trypanosoma theileri</name>
    <dbReference type="NCBI Taxonomy" id="67003"/>
    <lineage>
        <taxon>Eukaryota</taxon>
        <taxon>Discoba</taxon>
        <taxon>Euglenozoa</taxon>
        <taxon>Kinetoplastea</taxon>
        <taxon>Metakinetoplastina</taxon>
        <taxon>Trypanosomatida</taxon>
        <taxon>Trypanosomatidae</taxon>
        <taxon>Trypanosoma</taxon>
    </lineage>
</organism>
<feature type="compositionally biased region" description="Polar residues" evidence="1">
    <location>
        <begin position="344"/>
        <end position="375"/>
    </location>
</feature>
<reference evidence="3 4" key="1">
    <citation type="submission" date="2017-03" db="EMBL/GenBank/DDBJ databases">
        <title>An alternative strategy for trypanosome survival in the mammalian bloodstream revealed through genome and transcriptome analysis of the ubiquitous bovine parasite Trypanosoma (Megatrypanum) theileri.</title>
        <authorList>
            <person name="Kelly S."/>
            <person name="Ivens A."/>
            <person name="Mott A."/>
            <person name="O'Neill E."/>
            <person name="Emms D."/>
            <person name="Macleod O."/>
            <person name="Voorheis P."/>
            <person name="Matthews J."/>
            <person name="Matthews K."/>
            <person name="Carrington M."/>
        </authorList>
    </citation>
    <scope>NUCLEOTIDE SEQUENCE [LARGE SCALE GENOMIC DNA]</scope>
    <source>
        <strain evidence="3">Edinburgh</strain>
    </source>
</reference>
<evidence type="ECO:0000256" key="1">
    <source>
        <dbReference type="SAM" id="MobiDB-lite"/>
    </source>
</evidence>
<proteinExistence type="predicted"/>
<feature type="signal peptide" evidence="2">
    <location>
        <begin position="1"/>
        <end position="21"/>
    </location>
</feature>
<evidence type="ECO:0000313" key="4">
    <source>
        <dbReference type="Proteomes" id="UP000192257"/>
    </source>
</evidence>
<comment type="caution">
    <text evidence="3">The sequence shown here is derived from an EMBL/GenBank/DDBJ whole genome shotgun (WGS) entry which is preliminary data.</text>
</comment>
<feature type="region of interest" description="Disordered" evidence="1">
    <location>
        <begin position="225"/>
        <end position="421"/>
    </location>
</feature>
<protein>
    <recommendedName>
        <fullName evidence="5">Mucin-associated surface protein (MASP)</fullName>
    </recommendedName>
</protein>
<dbReference type="Proteomes" id="UP000192257">
    <property type="component" value="Unassembled WGS sequence"/>
</dbReference>
<keyword evidence="4" id="KW-1185">Reference proteome</keyword>
<feature type="region of interest" description="Disordered" evidence="1">
    <location>
        <begin position="92"/>
        <end position="132"/>
    </location>
</feature>
<keyword evidence="2" id="KW-0732">Signal</keyword>
<evidence type="ECO:0008006" key="5">
    <source>
        <dbReference type="Google" id="ProtNLM"/>
    </source>
</evidence>
<dbReference type="GeneID" id="39990782"/>